<comment type="catalytic activity">
    <reaction evidence="12">
        <text>N-terminal L-methionyl-L-tryptophyl-[protein] + acetyl-CoA = N-terminal N(alpha)-acetyl-L-methionyl-L-tryptophyl-[protein] + CoA + H(+)</text>
        <dbReference type="Rhea" id="RHEA:50560"/>
        <dbReference type="Rhea" id="RHEA-COMP:12724"/>
        <dbReference type="Rhea" id="RHEA-COMP:12725"/>
        <dbReference type="ChEBI" id="CHEBI:15378"/>
        <dbReference type="ChEBI" id="CHEBI:57287"/>
        <dbReference type="ChEBI" id="CHEBI:57288"/>
        <dbReference type="ChEBI" id="CHEBI:133386"/>
        <dbReference type="ChEBI" id="CHEBI:133387"/>
        <dbReference type="EC" id="2.3.1.256"/>
    </reaction>
</comment>
<keyword evidence="18" id="KW-1185">Reference proteome</keyword>
<comment type="catalytic activity">
    <reaction evidence="9">
        <text>N-terminal L-methionyl-L-leucyl-[protein] + acetyl-CoA = N-terminal N(alpha)-acetyl-L-methionyl-L-leucyl-[protein] + CoA + H(+)</text>
        <dbReference type="Rhea" id="RHEA:50520"/>
        <dbReference type="Rhea" id="RHEA-COMP:12711"/>
        <dbReference type="Rhea" id="RHEA-COMP:12712"/>
        <dbReference type="ChEBI" id="CHEBI:15378"/>
        <dbReference type="ChEBI" id="CHEBI:57287"/>
        <dbReference type="ChEBI" id="CHEBI:57288"/>
        <dbReference type="ChEBI" id="CHEBI:133377"/>
        <dbReference type="ChEBI" id="CHEBI:133378"/>
        <dbReference type="EC" id="2.3.1.256"/>
    </reaction>
</comment>
<comment type="subcellular location">
    <subcellularLocation>
        <location evidence="2">Cytoplasm</location>
    </subcellularLocation>
    <subcellularLocation>
        <location evidence="1">Nucleus</location>
    </subcellularLocation>
</comment>
<evidence type="ECO:0000256" key="10">
    <source>
        <dbReference type="ARBA" id="ARBA00052207"/>
    </source>
</evidence>
<evidence type="ECO:0000313" key="17">
    <source>
        <dbReference type="EMBL" id="SAM01607.1"/>
    </source>
</evidence>
<evidence type="ECO:0000256" key="11">
    <source>
        <dbReference type="ARBA" id="ARBA00052362"/>
    </source>
</evidence>
<protein>
    <recommendedName>
        <fullName evidence="13">N-terminal methionine N(alpha)-acetyltransferase NatC</fullName>
        <ecNumber evidence="13">2.3.1.256</ecNumber>
    </recommendedName>
    <alternativeName>
        <fullName evidence="14">N-acetyltransferase MAK3 homolog</fullName>
    </alternativeName>
    <alternativeName>
        <fullName evidence="15">NatC catalytic subunit</fullName>
    </alternativeName>
</protein>
<evidence type="ECO:0000256" key="7">
    <source>
        <dbReference type="ARBA" id="ARBA00024025"/>
    </source>
</evidence>
<dbReference type="PANTHER" id="PTHR45896:SF1">
    <property type="entry name" value="N-ALPHA-ACETYLTRANSFERASE 30"/>
    <property type="match status" value="1"/>
</dbReference>
<keyword evidence="4" id="KW-0808">Transferase</keyword>
<dbReference type="GO" id="GO:0031417">
    <property type="term" value="C:NatC complex"/>
    <property type="evidence" value="ECO:0007669"/>
    <property type="project" value="TreeGrafter"/>
</dbReference>
<dbReference type="GO" id="GO:0005634">
    <property type="term" value="C:nucleus"/>
    <property type="evidence" value="ECO:0007669"/>
    <property type="project" value="UniProtKB-SubCell"/>
</dbReference>
<comment type="catalytic activity">
    <reaction evidence="8">
        <text>N-terminal L-methionyl-L-isoleucyl-[protein] + acetyl-CoA = N-terminal N(alpha)-acetyl-L-methionyl-L-isoleucyl-[protein] + CoA + H(+)</text>
        <dbReference type="Rhea" id="RHEA:50524"/>
        <dbReference type="Rhea" id="RHEA-COMP:12713"/>
        <dbReference type="Rhea" id="RHEA-COMP:12714"/>
        <dbReference type="ChEBI" id="CHEBI:15378"/>
        <dbReference type="ChEBI" id="CHEBI:57287"/>
        <dbReference type="ChEBI" id="CHEBI:57288"/>
        <dbReference type="ChEBI" id="CHEBI:133379"/>
        <dbReference type="ChEBI" id="CHEBI:133380"/>
        <dbReference type="EC" id="2.3.1.256"/>
    </reaction>
</comment>
<dbReference type="InterPro" id="IPR000182">
    <property type="entry name" value="GNAT_dom"/>
</dbReference>
<evidence type="ECO:0000313" key="18">
    <source>
        <dbReference type="Proteomes" id="UP000078561"/>
    </source>
</evidence>
<dbReference type="Proteomes" id="UP000078561">
    <property type="component" value="Unassembled WGS sequence"/>
</dbReference>
<dbReference type="InParanoid" id="A0A163Z0B9"/>
<evidence type="ECO:0000256" key="2">
    <source>
        <dbReference type="ARBA" id="ARBA00004496"/>
    </source>
</evidence>
<dbReference type="CDD" id="cd04301">
    <property type="entry name" value="NAT_SF"/>
    <property type="match status" value="1"/>
</dbReference>
<comment type="catalytic activity">
    <reaction evidence="11">
        <text>N-terminal L-methionyl-L-phenylalanyl-[protein] + acetyl-CoA = N-terminal N(alpha)-acetyl-L-methionyl-L-phenylalanyl-[protein] + CoA + H(+)</text>
        <dbReference type="Rhea" id="RHEA:50528"/>
        <dbReference type="Rhea" id="RHEA-COMP:12715"/>
        <dbReference type="Rhea" id="RHEA-COMP:12716"/>
        <dbReference type="ChEBI" id="CHEBI:15378"/>
        <dbReference type="ChEBI" id="CHEBI:57287"/>
        <dbReference type="ChEBI" id="CHEBI:57288"/>
        <dbReference type="ChEBI" id="CHEBI:133382"/>
        <dbReference type="ChEBI" id="CHEBI:133383"/>
        <dbReference type="EC" id="2.3.1.256"/>
    </reaction>
</comment>
<name>A0A163Z0B9_ABSGL</name>
<proteinExistence type="inferred from homology"/>
<evidence type="ECO:0000256" key="9">
    <source>
        <dbReference type="ARBA" id="ARBA00051225"/>
    </source>
</evidence>
<dbReference type="SUPFAM" id="SSF55729">
    <property type="entry name" value="Acyl-CoA N-acyltransferases (Nat)"/>
    <property type="match status" value="1"/>
</dbReference>
<gene>
    <name evidence="17" type="primary">ABSGL_07350.1 scaffold 8789</name>
</gene>
<comment type="catalytic activity">
    <reaction evidence="10">
        <text>N-terminal L-methionyl-L-tyrosyl-[protein] + acetyl-CoA = N-terminal N(alpha)-acetyl-L-methionyl-L-tyrosyl-[protein] + CoA + H(+)</text>
        <dbReference type="Rhea" id="RHEA:50532"/>
        <dbReference type="Rhea" id="RHEA-COMP:12717"/>
        <dbReference type="Rhea" id="RHEA-COMP:12718"/>
        <dbReference type="ChEBI" id="CHEBI:15378"/>
        <dbReference type="ChEBI" id="CHEBI:57287"/>
        <dbReference type="ChEBI" id="CHEBI:57288"/>
        <dbReference type="ChEBI" id="CHEBI:133384"/>
        <dbReference type="ChEBI" id="CHEBI:133385"/>
        <dbReference type="EC" id="2.3.1.256"/>
    </reaction>
</comment>
<dbReference type="AlphaFoldDB" id="A0A163Z0B9"/>
<evidence type="ECO:0000259" key="16">
    <source>
        <dbReference type="PROSITE" id="PS51186"/>
    </source>
</evidence>
<feature type="domain" description="N-acetyltransferase" evidence="16">
    <location>
        <begin position="96"/>
        <end position="243"/>
    </location>
</feature>
<evidence type="ECO:0000256" key="3">
    <source>
        <dbReference type="ARBA" id="ARBA00022490"/>
    </source>
</evidence>
<dbReference type="FunCoup" id="A0A163Z0B9">
    <property type="interactions" value="24"/>
</dbReference>
<dbReference type="FunFam" id="3.40.630.30:FF:000010">
    <property type="entry name" value="Putative N-alpha-acetyltransferase 30"/>
    <property type="match status" value="1"/>
</dbReference>
<accession>A0A163Z0B9</accession>
<keyword evidence="5" id="KW-0539">Nucleus</keyword>
<dbReference type="PROSITE" id="PS51186">
    <property type="entry name" value="GNAT"/>
    <property type="match status" value="1"/>
</dbReference>
<sequence length="248" mass="28833">MEPERDFKPSGGWLQITQCVKSQPWSEPSASVYKAKGYPLFHQCLFDSSHTRSLSPVQLRRSGSEFHKSQRREEQQNLLSFLPLSFTILNPIMSISYVPYENELQLPSIIRLIENDLSEPYSVYTYRYFIHNWPHLCFLAMADDTCVGVIICKLDPHKDRQRGYIAMLAVAKDYRKRAIGSTLVERAVHAMKRENANEVVLETEYTNQGALGLYQRLGFIKDKRLYRYYLNGIDAFRLKLFCGTMVKD</sequence>
<reference evidence="17" key="1">
    <citation type="submission" date="2016-04" db="EMBL/GenBank/DDBJ databases">
        <authorList>
            <person name="Evans L.H."/>
            <person name="Alamgir A."/>
            <person name="Owens N."/>
            <person name="Weber N.D."/>
            <person name="Virtaneva K."/>
            <person name="Barbian K."/>
            <person name="Babar A."/>
            <person name="Rosenke K."/>
        </authorList>
    </citation>
    <scope>NUCLEOTIDE SEQUENCE [LARGE SCALE GENOMIC DNA]</scope>
    <source>
        <strain evidence="17">CBS 101.48</strain>
    </source>
</reference>
<dbReference type="GO" id="GO:0120518">
    <property type="term" value="F:protein N-terminal-methionine acetyltransferase activity"/>
    <property type="evidence" value="ECO:0007669"/>
    <property type="project" value="UniProtKB-EC"/>
</dbReference>
<comment type="similarity">
    <text evidence="7">Belongs to the acetyltransferase family. MAK3 subfamily.</text>
</comment>
<dbReference type="PANTHER" id="PTHR45896">
    <property type="entry name" value="N-ALPHA-ACETYLTRANSFERASE 30"/>
    <property type="match status" value="1"/>
</dbReference>
<organism evidence="17">
    <name type="scientific">Absidia glauca</name>
    <name type="common">Pin mould</name>
    <dbReference type="NCBI Taxonomy" id="4829"/>
    <lineage>
        <taxon>Eukaryota</taxon>
        <taxon>Fungi</taxon>
        <taxon>Fungi incertae sedis</taxon>
        <taxon>Mucoromycota</taxon>
        <taxon>Mucoromycotina</taxon>
        <taxon>Mucoromycetes</taxon>
        <taxon>Mucorales</taxon>
        <taxon>Cunninghamellaceae</taxon>
        <taxon>Absidia</taxon>
    </lineage>
</organism>
<dbReference type="InterPro" id="IPR044542">
    <property type="entry name" value="NAA30-like"/>
</dbReference>
<dbReference type="OrthoDB" id="249099at2759"/>
<evidence type="ECO:0000256" key="1">
    <source>
        <dbReference type="ARBA" id="ARBA00004123"/>
    </source>
</evidence>
<evidence type="ECO:0000256" key="13">
    <source>
        <dbReference type="ARBA" id="ARBA00066994"/>
    </source>
</evidence>
<evidence type="ECO:0000256" key="5">
    <source>
        <dbReference type="ARBA" id="ARBA00023242"/>
    </source>
</evidence>
<keyword evidence="3" id="KW-0963">Cytoplasm</keyword>
<dbReference type="InterPro" id="IPR016181">
    <property type="entry name" value="Acyl_CoA_acyltransferase"/>
</dbReference>
<evidence type="ECO:0000256" key="12">
    <source>
        <dbReference type="ARBA" id="ARBA00052477"/>
    </source>
</evidence>
<evidence type="ECO:0000256" key="15">
    <source>
        <dbReference type="ARBA" id="ARBA00078622"/>
    </source>
</evidence>
<keyword evidence="6" id="KW-0012">Acyltransferase</keyword>
<dbReference type="EC" id="2.3.1.256" evidence="13"/>
<evidence type="ECO:0000256" key="4">
    <source>
        <dbReference type="ARBA" id="ARBA00022679"/>
    </source>
</evidence>
<dbReference type="STRING" id="4829.A0A163Z0B9"/>
<dbReference type="EMBL" id="LT553539">
    <property type="protein sequence ID" value="SAM01607.1"/>
    <property type="molecule type" value="Genomic_DNA"/>
</dbReference>
<evidence type="ECO:0000256" key="6">
    <source>
        <dbReference type="ARBA" id="ARBA00023315"/>
    </source>
</evidence>
<dbReference type="Pfam" id="PF00583">
    <property type="entry name" value="Acetyltransf_1"/>
    <property type="match status" value="1"/>
</dbReference>
<evidence type="ECO:0000256" key="14">
    <source>
        <dbReference type="ARBA" id="ARBA00076746"/>
    </source>
</evidence>
<dbReference type="Gene3D" id="3.40.630.30">
    <property type="match status" value="1"/>
</dbReference>
<evidence type="ECO:0000256" key="8">
    <source>
        <dbReference type="ARBA" id="ARBA00050754"/>
    </source>
</evidence>